<dbReference type="PANTHER" id="PTHR12271">
    <property type="entry name" value="POLY A POLYMERASE CID PAP -RELATED"/>
    <property type="match status" value="1"/>
</dbReference>
<dbReference type="Pfam" id="PF22600">
    <property type="entry name" value="MTPAP-like_central"/>
    <property type="match status" value="1"/>
</dbReference>
<evidence type="ECO:0000313" key="3">
    <source>
        <dbReference type="EMBL" id="ESN92528.1"/>
    </source>
</evidence>
<proteinExistence type="predicted"/>
<evidence type="ECO:0000259" key="2">
    <source>
        <dbReference type="Pfam" id="PF22600"/>
    </source>
</evidence>
<dbReference type="Pfam" id="PF17797">
    <property type="entry name" value="RL"/>
    <property type="match status" value="1"/>
</dbReference>
<dbReference type="CTD" id="20208089"/>
<reference evidence="4" key="3">
    <citation type="submission" date="2015-06" db="UniProtKB">
        <authorList>
            <consortium name="EnsemblMetazoa"/>
        </authorList>
    </citation>
    <scope>IDENTIFICATION</scope>
</reference>
<dbReference type="EMBL" id="KB097640">
    <property type="protein sequence ID" value="ESN92528.1"/>
    <property type="molecule type" value="Genomic_DNA"/>
</dbReference>
<keyword evidence="5" id="KW-1185">Reference proteome</keyword>
<dbReference type="EMBL" id="AMQM01007572">
    <property type="status" value="NOT_ANNOTATED_CDS"/>
    <property type="molecule type" value="Genomic_DNA"/>
</dbReference>
<dbReference type="AlphaFoldDB" id="T1FGZ0"/>
<accession>T1FGZ0</accession>
<dbReference type="RefSeq" id="XP_009029455.1">
    <property type="nucleotide sequence ID" value="XM_009031207.1"/>
</dbReference>
<reference evidence="3 5" key="2">
    <citation type="journal article" date="2013" name="Nature">
        <title>Insights into bilaterian evolution from three spiralian genomes.</title>
        <authorList>
            <person name="Simakov O."/>
            <person name="Marletaz F."/>
            <person name="Cho S.J."/>
            <person name="Edsinger-Gonzales E."/>
            <person name="Havlak P."/>
            <person name="Hellsten U."/>
            <person name="Kuo D.H."/>
            <person name="Larsson T."/>
            <person name="Lv J."/>
            <person name="Arendt D."/>
            <person name="Savage R."/>
            <person name="Osoegawa K."/>
            <person name="de Jong P."/>
            <person name="Grimwood J."/>
            <person name="Chapman J.A."/>
            <person name="Shapiro H."/>
            <person name="Aerts A."/>
            <person name="Otillar R.P."/>
            <person name="Terry A.Y."/>
            <person name="Boore J.L."/>
            <person name="Grigoriev I.V."/>
            <person name="Lindberg D.R."/>
            <person name="Seaver E.C."/>
            <person name="Weisblat D.A."/>
            <person name="Putnam N.H."/>
            <person name="Rokhsar D.S."/>
        </authorList>
    </citation>
    <scope>NUCLEOTIDE SEQUENCE</scope>
</reference>
<dbReference type="Gene3D" id="3.30.460.10">
    <property type="entry name" value="Beta Polymerase, domain 2"/>
    <property type="match status" value="1"/>
</dbReference>
<dbReference type="InterPro" id="IPR054708">
    <property type="entry name" value="MTPAP-like_central"/>
</dbReference>
<protein>
    <submittedName>
        <fullName evidence="3 4">Uncharacterized protein</fullName>
    </submittedName>
</protein>
<dbReference type="EnsemblMetazoa" id="HelroT181404">
    <property type="protein sequence ID" value="HelroP181404"/>
    <property type="gene ID" value="HelroG181404"/>
</dbReference>
<dbReference type="HOGENOM" id="CLU_883588_0_0_1"/>
<evidence type="ECO:0000313" key="4">
    <source>
        <dbReference type="EnsemblMetazoa" id="HelroP181404"/>
    </source>
</evidence>
<dbReference type="GeneID" id="20208089"/>
<name>T1FGZ0_HELRO</name>
<reference evidence="5" key="1">
    <citation type="submission" date="2012-12" db="EMBL/GenBank/DDBJ databases">
        <authorList>
            <person name="Hellsten U."/>
            <person name="Grimwood J."/>
            <person name="Chapman J.A."/>
            <person name="Shapiro H."/>
            <person name="Aerts A."/>
            <person name="Otillar R.P."/>
            <person name="Terry A.Y."/>
            <person name="Boore J.L."/>
            <person name="Simakov O."/>
            <person name="Marletaz F."/>
            <person name="Cho S.-J."/>
            <person name="Edsinger-Gonzales E."/>
            <person name="Havlak P."/>
            <person name="Kuo D.-H."/>
            <person name="Larsson T."/>
            <person name="Lv J."/>
            <person name="Arendt D."/>
            <person name="Savage R."/>
            <person name="Osoegawa K."/>
            <person name="de Jong P."/>
            <person name="Lindberg D.R."/>
            <person name="Seaver E.C."/>
            <person name="Weisblat D.A."/>
            <person name="Putnam N.H."/>
            <person name="Grigoriev I.V."/>
            <person name="Rokhsar D.S."/>
        </authorList>
    </citation>
    <scope>NUCLEOTIDE SEQUENCE</scope>
</reference>
<dbReference type="InParanoid" id="T1FGZ0"/>
<dbReference type="InterPro" id="IPR043519">
    <property type="entry name" value="NT_sf"/>
</dbReference>
<dbReference type="KEGG" id="hro:HELRODRAFT_181404"/>
<organism evidence="4 5">
    <name type="scientific">Helobdella robusta</name>
    <name type="common">Californian leech</name>
    <dbReference type="NCBI Taxonomy" id="6412"/>
    <lineage>
        <taxon>Eukaryota</taxon>
        <taxon>Metazoa</taxon>
        <taxon>Spiralia</taxon>
        <taxon>Lophotrochozoa</taxon>
        <taxon>Annelida</taxon>
        <taxon>Clitellata</taxon>
        <taxon>Hirudinea</taxon>
        <taxon>Rhynchobdellida</taxon>
        <taxon>Glossiphoniidae</taxon>
        <taxon>Helobdella</taxon>
    </lineage>
</organism>
<feature type="domain" description="Poly(A) RNA polymerase mitochondrial-like central palm" evidence="2">
    <location>
        <begin position="164"/>
        <end position="315"/>
    </location>
</feature>
<gene>
    <name evidence="4" type="primary">20208089</name>
    <name evidence="3" type="ORF">HELRODRAFT_181404</name>
</gene>
<dbReference type="InterPro" id="IPR041252">
    <property type="entry name" value="RL"/>
</dbReference>
<dbReference type="CDD" id="cd05402">
    <property type="entry name" value="NT_PAP_TUTase"/>
    <property type="match status" value="1"/>
</dbReference>
<sequence length="320" mass="37202">MFSGSLVRIFFSSSKRYFNKLRSDVLSSRTSHTGSLEFIQRNRRLEALRSVLFVYSSSQTSLLEFCQNYGRINSVFFFTRFDKQYSLIEFNDEQTVGRLLSHTSHFPNKQRIPLKSHCLFFQYNFRPNRHQKNFINSKSLKIYSVENFGVNELSDELLATCPDIESQMKTLYRMQSMSMLDVKLRYFLAAEVERLVGRLFPDCQVHLFGSSVSGLGRFNGDVDMNLTLENMKPEDSSSSFNTGPIKSNTSYFISKIRPESERTFSQQVLEIFGTMLKYLCPQMMNIRLILRARVPIVKFTHTATDIECDLCFGNMLLNFL</sequence>
<evidence type="ECO:0000259" key="1">
    <source>
        <dbReference type="Pfam" id="PF17797"/>
    </source>
</evidence>
<dbReference type="PANTHER" id="PTHR12271:SF133">
    <property type="entry name" value="POLY(A) RNA POLYMERASE, MITOCHONDRIAL"/>
    <property type="match status" value="1"/>
</dbReference>
<dbReference type="STRING" id="6412.T1FGZ0"/>
<dbReference type="OrthoDB" id="6091075at2759"/>
<feature type="domain" description="RL" evidence="1">
    <location>
        <begin position="36"/>
        <end position="103"/>
    </location>
</feature>
<dbReference type="SUPFAM" id="SSF81301">
    <property type="entry name" value="Nucleotidyltransferase"/>
    <property type="match status" value="1"/>
</dbReference>
<dbReference type="Proteomes" id="UP000015101">
    <property type="component" value="Unassembled WGS sequence"/>
</dbReference>
<dbReference type="eggNOG" id="KOG2277">
    <property type="taxonomic scope" value="Eukaryota"/>
</dbReference>
<evidence type="ECO:0000313" key="5">
    <source>
        <dbReference type="Proteomes" id="UP000015101"/>
    </source>
</evidence>